<dbReference type="Gene3D" id="4.10.240.10">
    <property type="entry name" value="Zn(2)-C6 fungal-type DNA-binding domain"/>
    <property type="match status" value="1"/>
</dbReference>
<dbReference type="SMART" id="SM00066">
    <property type="entry name" value="GAL4"/>
    <property type="match status" value="1"/>
</dbReference>
<evidence type="ECO:0000256" key="2">
    <source>
        <dbReference type="SAM" id="MobiDB-lite"/>
    </source>
</evidence>
<feature type="region of interest" description="Disordered" evidence="2">
    <location>
        <begin position="76"/>
        <end position="127"/>
    </location>
</feature>
<accession>A0AAJ0G6Y6</accession>
<dbReference type="InterPro" id="IPR052780">
    <property type="entry name" value="AAA_Catabolism_Regulators"/>
</dbReference>
<dbReference type="GO" id="GO:0008270">
    <property type="term" value="F:zinc ion binding"/>
    <property type="evidence" value="ECO:0007669"/>
    <property type="project" value="InterPro"/>
</dbReference>
<keyword evidence="5" id="KW-1185">Reference proteome</keyword>
<dbReference type="PANTHER" id="PTHR31644:SF1">
    <property type="entry name" value="ZN(II)2CYS6 TRANSCRIPTION FACTOR (EUROFUNG)"/>
    <property type="match status" value="1"/>
</dbReference>
<evidence type="ECO:0000313" key="5">
    <source>
        <dbReference type="Proteomes" id="UP001271007"/>
    </source>
</evidence>
<feature type="compositionally biased region" description="Basic and acidic residues" evidence="2">
    <location>
        <begin position="25"/>
        <end position="38"/>
    </location>
</feature>
<dbReference type="AlphaFoldDB" id="A0AAJ0G6Y6"/>
<gene>
    <name evidence="4" type="ORF">LTR09_007377</name>
</gene>
<dbReference type="GO" id="GO:0005634">
    <property type="term" value="C:nucleus"/>
    <property type="evidence" value="ECO:0007669"/>
    <property type="project" value="TreeGrafter"/>
</dbReference>
<comment type="caution">
    <text evidence="4">The sequence shown here is derived from an EMBL/GenBank/DDBJ whole genome shotgun (WGS) entry which is preliminary data.</text>
</comment>
<feature type="domain" description="Zn(2)-C6 fungal-type" evidence="3">
    <location>
        <begin position="41"/>
        <end position="77"/>
    </location>
</feature>
<dbReference type="Proteomes" id="UP001271007">
    <property type="component" value="Unassembled WGS sequence"/>
</dbReference>
<dbReference type="InterPro" id="IPR001138">
    <property type="entry name" value="Zn2Cys6_DnaBD"/>
</dbReference>
<evidence type="ECO:0000256" key="1">
    <source>
        <dbReference type="ARBA" id="ARBA00023242"/>
    </source>
</evidence>
<evidence type="ECO:0000259" key="3">
    <source>
        <dbReference type="PROSITE" id="PS50048"/>
    </source>
</evidence>
<dbReference type="EMBL" id="JAWDJX010000026">
    <property type="protein sequence ID" value="KAK3051354.1"/>
    <property type="molecule type" value="Genomic_DNA"/>
</dbReference>
<protein>
    <recommendedName>
        <fullName evidence="3">Zn(2)-C6 fungal-type domain-containing protein</fullName>
    </recommendedName>
</protein>
<organism evidence="4 5">
    <name type="scientific">Extremus antarcticus</name>
    <dbReference type="NCBI Taxonomy" id="702011"/>
    <lineage>
        <taxon>Eukaryota</taxon>
        <taxon>Fungi</taxon>
        <taxon>Dikarya</taxon>
        <taxon>Ascomycota</taxon>
        <taxon>Pezizomycotina</taxon>
        <taxon>Dothideomycetes</taxon>
        <taxon>Dothideomycetidae</taxon>
        <taxon>Mycosphaerellales</taxon>
        <taxon>Extremaceae</taxon>
        <taxon>Extremus</taxon>
    </lineage>
</organism>
<feature type="region of interest" description="Disordered" evidence="2">
    <location>
        <begin position="1"/>
        <end position="39"/>
    </location>
</feature>
<sequence length="241" mass="26297">MQTMTENQSPSPDIAGDSPPTQGGGERKEHKSERDKRTYRACLHCRQRKSRCDLYSGGEPGRPPCERCIREQHECILGGSRRGGRRVKRSHSDISSAQGASPLGIDSIARPQPFPTPRSDYQSTPTHAQQLPSWIDRESRVLPPLPQEPPVHSSTPAEITVASTDLQNPADALEFLAHVAERDGSNQLPPIRSHGLSAAASAGETRRSSDQGVGGSMIHYPPLTRGQLSLETIEVLLARYS</sequence>
<dbReference type="CDD" id="cd00067">
    <property type="entry name" value="GAL4"/>
    <property type="match status" value="1"/>
</dbReference>
<dbReference type="GO" id="GO:0000981">
    <property type="term" value="F:DNA-binding transcription factor activity, RNA polymerase II-specific"/>
    <property type="evidence" value="ECO:0007669"/>
    <property type="project" value="InterPro"/>
</dbReference>
<dbReference type="PROSITE" id="PS00463">
    <property type="entry name" value="ZN2_CY6_FUNGAL_1"/>
    <property type="match status" value="1"/>
</dbReference>
<keyword evidence="1" id="KW-0539">Nucleus</keyword>
<proteinExistence type="predicted"/>
<feature type="region of interest" description="Disordered" evidence="2">
    <location>
        <begin position="185"/>
        <end position="214"/>
    </location>
</feature>
<name>A0AAJ0G6Y6_9PEZI</name>
<dbReference type="SUPFAM" id="SSF57701">
    <property type="entry name" value="Zn2/Cys6 DNA-binding domain"/>
    <property type="match status" value="1"/>
</dbReference>
<dbReference type="PROSITE" id="PS50048">
    <property type="entry name" value="ZN2_CY6_FUNGAL_2"/>
    <property type="match status" value="1"/>
</dbReference>
<evidence type="ECO:0000313" key="4">
    <source>
        <dbReference type="EMBL" id="KAK3051354.1"/>
    </source>
</evidence>
<feature type="compositionally biased region" description="Polar residues" evidence="2">
    <location>
        <begin position="1"/>
        <end position="11"/>
    </location>
</feature>
<dbReference type="InterPro" id="IPR036864">
    <property type="entry name" value="Zn2-C6_fun-type_DNA-bd_sf"/>
</dbReference>
<dbReference type="PANTHER" id="PTHR31644">
    <property type="entry name" value="TRANSCRIPTIONAL ACTIVATOR ARO80-RELATED"/>
    <property type="match status" value="1"/>
</dbReference>
<dbReference type="Pfam" id="PF00172">
    <property type="entry name" value="Zn_clus"/>
    <property type="match status" value="1"/>
</dbReference>
<reference evidence="4" key="1">
    <citation type="submission" date="2023-04" db="EMBL/GenBank/DDBJ databases">
        <title>Black Yeasts Isolated from many extreme environments.</title>
        <authorList>
            <person name="Coleine C."/>
            <person name="Stajich J.E."/>
            <person name="Selbmann L."/>
        </authorList>
    </citation>
    <scope>NUCLEOTIDE SEQUENCE</scope>
    <source>
        <strain evidence="4">CCFEE 5312</strain>
    </source>
</reference>